<comment type="subcellular location">
    <subcellularLocation>
        <location evidence="1">Mitochondrion</location>
    </subcellularLocation>
    <subcellularLocation>
        <location evidence="15">Nucleus</location>
    </subcellularLocation>
    <subcellularLocation>
        <location evidence="15">Chromosome</location>
        <location evidence="15">Telomere</location>
    </subcellularLocation>
</comment>
<dbReference type="InterPro" id="IPR000477">
    <property type="entry name" value="RT_dom"/>
</dbReference>
<dbReference type="SMART" id="SM00975">
    <property type="entry name" value="Telomerase_RBD"/>
    <property type="match status" value="1"/>
</dbReference>
<comment type="function">
    <text evidence="15">Telomerase is a ribonucleoprotein enzyme essential for the replication of chromosome termini in most eukaryotes. It elongates telomeres. It is a reverse transcriptase that adds simple sequence repeats to chromosome ends by copying a template sequence within the RNA component of the enzyme.</text>
</comment>
<dbReference type="PROSITE" id="PS50878">
    <property type="entry name" value="RT_POL"/>
    <property type="match status" value="1"/>
</dbReference>
<dbReference type="InterPro" id="IPR003545">
    <property type="entry name" value="Telomerase_RT"/>
</dbReference>
<evidence type="ECO:0000256" key="5">
    <source>
        <dbReference type="ARBA" id="ARBA00022454"/>
    </source>
</evidence>
<accession>A0AAJ0FVM5</accession>
<dbReference type="GO" id="GO:0000781">
    <property type="term" value="C:chromosome, telomeric region"/>
    <property type="evidence" value="ECO:0007669"/>
    <property type="project" value="UniProtKB-SubCell"/>
</dbReference>
<keyword evidence="5 15" id="KW-0158">Chromosome</keyword>
<dbReference type="GO" id="GO:0003720">
    <property type="term" value="F:telomerase activity"/>
    <property type="evidence" value="ECO:0007669"/>
    <property type="project" value="InterPro"/>
</dbReference>
<dbReference type="Pfam" id="PF00078">
    <property type="entry name" value="RVT_1"/>
    <property type="match status" value="1"/>
</dbReference>
<dbReference type="Gene3D" id="1.10.132.70">
    <property type="match status" value="1"/>
</dbReference>
<proteinExistence type="inferred from homology"/>
<keyword evidence="19" id="KW-1185">Reference proteome</keyword>
<keyword evidence="13 15" id="KW-0539">Nucleus</keyword>
<evidence type="ECO:0000313" key="18">
    <source>
        <dbReference type="EMBL" id="KAK2592858.1"/>
    </source>
</evidence>
<dbReference type="EMBL" id="JASWJB010000242">
    <property type="protein sequence ID" value="KAK2592858.1"/>
    <property type="molecule type" value="Genomic_DNA"/>
</dbReference>
<dbReference type="PANTHER" id="PTHR12066:SF0">
    <property type="entry name" value="TELOMERASE REVERSE TRANSCRIPTASE"/>
    <property type="match status" value="1"/>
</dbReference>
<dbReference type="InterPro" id="IPR049139">
    <property type="entry name" value="TERT_C"/>
</dbReference>
<evidence type="ECO:0000256" key="4">
    <source>
        <dbReference type="ARBA" id="ARBA00016182"/>
    </source>
</evidence>
<evidence type="ECO:0000256" key="8">
    <source>
        <dbReference type="ARBA" id="ARBA00022723"/>
    </source>
</evidence>
<dbReference type="GO" id="GO:0007004">
    <property type="term" value="P:telomere maintenance via telomerase"/>
    <property type="evidence" value="ECO:0007669"/>
    <property type="project" value="TreeGrafter"/>
</dbReference>
<dbReference type="CDD" id="cd01648">
    <property type="entry name" value="TERT"/>
    <property type="match status" value="1"/>
</dbReference>
<keyword evidence="6 15" id="KW-0808">Transferase</keyword>
<dbReference type="EC" id="2.7.7.49" evidence="3 15"/>
<dbReference type="GO" id="GO:0000333">
    <property type="term" value="C:telomerase catalytic core complex"/>
    <property type="evidence" value="ECO:0007669"/>
    <property type="project" value="TreeGrafter"/>
</dbReference>
<dbReference type="PANTHER" id="PTHR12066">
    <property type="entry name" value="TELOMERASE REVERSE TRANSCRIPTASE"/>
    <property type="match status" value="1"/>
</dbReference>
<name>A0AAJ0FVM5_9HYPO</name>
<keyword evidence="8 15" id="KW-0479">Metal-binding</keyword>
<keyword evidence="7 15" id="KW-0548">Nucleotidyltransferase</keyword>
<evidence type="ECO:0000259" key="17">
    <source>
        <dbReference type="PROSITE" id="PS50878"/>
    </source>
</evidence>
<comment type="caution">
    <text evidence="18">The sequence shown here is derived from an EMBL/GenBank/DDBJ whole genome shotgun (WGS) entry which is preliminary data.</text>
</comment>
<evidence type="ECO:0000256" key="2">
    <source>
        <dbReference type="ARBA" id="ARBA00008001"/>
    </source>
</evidence>
<dbReference type="Proteomes" id="UP001251528">
    <property type="component" value="Unassembled WGS sequence"/>
</dbReference>
<comment type="catalytic activity">
    <reaction evidence="14 15">
        <text>DNA(n) + a 2'-deoxyribonucleoside 5'-triphosphate = DNA(n+1) + diphosphate</text>
        <dbReference type="Rhea" id="RHEA:22508"/>
        <dbReference type="Rhea" id="RHEA-COMP:17339"/>
        <dbReference type="Rhea" id="RHEA-COMP:17340"/>
        <dbReference type="ChEBI" id="CHEBI:33019"/>
        <dbReference type="ChEBI" id="CHEBI:61560"/>
        <dbReference type="ChEBI" id="CHEBI:173112"/>
        <dbReference type="EC" id="2.7.7.49"/>
    </reaction>
</comment>
<evidence type="ECO:0000256" key="11">
    <source>
        <dbReference type="ARBA" id="ARBA00022918"/>
    </source>
</evidence>
<evidence type="ECO:0000256" key="15">
    <source>
        <dbReference type="RuleBase" id="RU365061"/>
    </source>
</evidence>
<protein>
    <recommendedName>
        <fullName evidence="4 15">Telomerase reverse transcriptase</fullName>
        <ecNumber evidence="3 15">2.7.7.49</ecNumber>
    </recommendedName>
    <alternativeName>
        <fullName evidence="15">Telomerase catalytic subunit</fullName>
    </alternativeName>
</protein>
<keyword evidence="10 15" id="KW-0779">Telomere</keyword>
<evidence type="ECO:0000256" key="10">
    <source>
        <dbReference type="ARBA" id="ARBA00022895"/>
    </source>
</evidence>
<gene>
    <name evidence="18" type="primary">EST2</name>
    <name evidence="18" type="ORF">QQS21_009461</name>
</gene>
<dbReference type="Gene3D" id="1.10.357.90">
    <property type="match status" value="1"/>
</dbReference>
<dbReference type="InterPro" id="IPR043502">
    <property type="entry name" value="DNA/RNA_pol_sf"/>
</dbReference>
<dbReference type="PRINTS" id="PR01365">
    <property type="entry name" value="TELOMERASERT"/>
</dbReference>
<evidence type="ECO:0000256" key="14">
    <source>
        <dbReference type="ARBA" id="ARBA00048173"/>
    </source>
</evidence>
<feature type="domain" description="Reverse transcriptase" evidence="17">
    <location>
        <begin position="620"/>
        <end position="951"/>
    </location>
</feature>
<evidence type="ECO:0000256" key="13">
    <source>
        <dbReference type="ARBA" id="ARBA00023242"/>
    </source>
</evidence>
<evidence type="ECO:0000256" key="16">
    <source>
        <dbReference type="SAM" id="MobiDB-lite"/>
    </source>
</evidence>
<reference evidence="18" key="1">
    <citation type="submission" date="2023-06" db="EMBL/GenBank/DDBJ databases">
        <title>Conoideocrella luteorostrata (Hypocreales: Clavicipitaceae), a potential biocontrol fungus for elongate hemlock scale in United States Christmas tree production areas.</title>
        <authorList>
            <person name="Barrett H."/>
            <person name="Lovett B."/>
            <person name="Macias A.M."/>
            <person name="Stajich J.E."/>
            <person name="Kasson M.T."/>
        </authorList>
    </citation>
    <scope>NUCLEOTIDE SEQUENCE</scope>
    <source>
        <strain evidence="18">ARSEF 14590</strain>
    </source>
</reference>
<evidence type="ECO:0000256" key="1">
    <source>
        <dbReference type="ARBA" id="ARBA00004173"/>
    </source>
</evidence>
<keyword evidence="9 15" id="KW-0460">Magnesium</keyword>
<dbReference type="Pfam" id="PF21399">
    <property type="entry name" value="TERT_C"/>
    <property type="match status" value="1"/>
</dbReference>
<evidence type="ECO:0000313" key="19">
    <source>
        <dbReference type="Proteomes" id="UP001251528"/>
    </source>
</evidence>
<feature type="region of interest" description="Disordered" evidence="16">
    <location>
        <begin position="1"/>
        <end position="20"/>
    </location>
</feature>
<dbReference type="GO" id="GO:0005739">
    <property type="term" value="C:mitochondrion"/>
    <property type="evidence" value="ECO:0007669"/>
    <property type="project" value="UniProtKB-SubCell"/>
</dbReference>
<evidence type="ECO:0000256" key="6">
    <source>
        <dbReference type="ARBA" id="ARBA00022679"/>
    </source>
</evidence>
<evidence type="ECO:0000256" key="9">
    <source>
        <dbReference type="ARBA" id="ARBA00022842"/>
    </source>
</evidence>
<dbReference type="InterPro" id="IPR021891">
    <property type="entry name" value="Telomerase_RBD"/>
</dbReference>
<sequence>MARRPKRKRSEPDVCSPQEKITHDGPVKRDLLGQTYTTCLTLRQYALLKLPSSSRLRRKKIAYLGRGDCITELEAKVSKFLDSTLVCSCKAISQNDDATFDEWLAFSQRGDDSLVSLSGGLVDSENIQSEIVDFVIWLLFSRERRPGCWPKHILCDGFRKRSKEGDPSGISISDVYSRFPNHHAMSLRQGLWAHLLALLGRSGQKIMSDLLIERSIFVPIDAGIGNYYQLSGIPLSELDLTGKPRIPHEPRGLSDISLVRNRIFYAKPTLTARGRIQPGFKHIHVLNRCPYIKHRRETTDNDKNDLATTKVMMYMFPRQFGLHNVFTSSVNSLETAQKFQDYTLREDEIANLLKDTQKHSSLVGARTKIPKRLRGTARTIVRKLQILHGSCSYAELLKHYCSSKLDKKHSRKESGSGKLAPRISPPQELEIAHQGSGGPATRWNPEEIADSLSREGAFQFNSLVELATPTSQVSAFCQAVLSNIVPNSAWGEGDIMVHNKATVLRHVDHFVKLRRFESMTLHEISQGLKIADIAWLQPPGLQGQKASKTDVTKRHEIFNELLYYVFDSLLIPLIRTNFYVTESNTHRYQIFYFRHDIWRRIAQPALSMLKKEMFDEIKLNDANEILSSRRLGFSQLRLLPKGNKLRPIMNLRRRQINNKRSRVLGPSINSVLGPIYTALKFEKDANPHKMGSTLFSVGDMYERLKKFKQAIGSVRETKLYFAKVDVQSAFDTIPQAAVIQLMESIPSQQQYIISKHAEVQPGERAMIELEKTGTNAIRRWHSSVLAQGKEVAFTSRLQEGIANKKKNTVFVGGVAQTSHDTNVLMHLMADHIQRNLVKVGKKYYRQKRGIPQGSVLSSFLCNYFYADLESKQLAFLNGPDCLLMRLIDDFLLITLDKDKATNFVETMHRGVPEYGVEVSPKKTLVNFDMQLHGESVCKATSRGFPYCGTRINDQTLEITKDIEIGKAFAVANSLTVDFGRSPGQNFQRKILNAFKIQSHLMFYDTSHNVASTVLESLHHAFNETARKLWAYVRCLEKTQRPSTSLIIQTICKVAEVAFSIMSSKSRRIRYPGYACTIRRGQVTSIAYRAFLAVLSKHQANYASVIEWLRKQNKRLPSM</sequence>
<organism evidence="18 19">
    <name type="scientific">Conoideocrella luteorostrata</name>
    <dbReference type="NCBI Taxonomy" id="1105319"/>
    <lineage>
        <taxon>Eukaryota</taxon>
        <taxon>Fungi</taxon>
        <taxon>Dikarya</taxon>
        <taxon>Ascomycota</taxon>
        <taxon>Pezizomycotina</taxon>
        <taxon>Sordariomycetes</taxon>
        <taxon>Hypocreomycetidae</taxon>
        <taxon>Hypocreales</taxon>
        <taxon>Clavicipitaceae</taxon>
        <taxon>Conoideocrella</taxon>
    </lineage>
</organism>
<dbReference type="Gene3D" id="3.30.70.2630">
    <property type="match status" value="1"/>
</dbReference>
<dbReference type="GO" id="GO:0046872">
    <property type="term" value="F:metal ion binding"/>
    <property type="evidence" value="ECO:0007669"/>
    <property type="project" value="UniProtKB-KW"/>
</dbReference>
<dbReference type="GO" id="GO:0042162">
    <property type="term" value="F:telomeric DNA binding"/>
    <property type="evidence" value="ECO:0007669"/>
    <property type="project" value="TreeGrafter"/>
</dbReference>
<comment type="similarity">
    <text evidence="2 15">Belongs to the reverse transcriptase family. Telomerase subfamily.</text>
</comment>
<dbReference type="AlphaFoldDB" id="A0AAJ0FVM5"/>
<keyword evidence="12" id="KW-0496">Mitochondrion</keyword>
<evidence type="ECO:0000256" key="7">
    <source>
        <dbReference type="ARBA" id="ARBA00022695"/>
    </source>
</evidence>
<feature type="region of interest" description="Disordered" evidence="16">
    <location>
        <begin position="407"/>
        <end position="442"/>
    </location>
</feature>
<evidence type="ECO:0000256" key="3">
    <source>
        <dbReference type="ARBA" id="ARBA00012493"/>
    </source>
</evidence>
<dbReference type="Pfam" id="PF12009">
    <property type="entry name" value="Telomerase_RBD"/>
    <property type="match status" value="1"/>
</dbReference>
<dbReference type="SUPFAM" id="SSF56672">
    <property type="entry name" value="DNA/RNA polymerases"/>
    <property type="match status" value="1"/>
</dbReference>
<dbReference type="GO" id="GO:0070034">
    <property type="term" value="F:telomerase RNA binding"/>
    <property type="evidence" value="ECO:0007669"/>
    <property type="project" value="TreeGrafter"/>
</dbReference>
<keyword evidence="11 15" id="KW-0695">RNA-directed DNA polymerase</keyword>
<evidence type="ECO:0000256" key="12">
    <source>
        <dbReference type="ARBA" id="ARBA00023128"/>
    </source>
</evidence>